<sequence>MYMKQDSMVRTQVYLSKEQEQALKSLALTSGTRQSELIREAVDLLLSEKNALQGQWKQALHDMKGMWSDDEDAEQRMQTIRQEFDR</sequence>
<dbReference type="Pfam" id="PF12651">
    <property type="entry name" value="RHH_3"/>
    <property type="match status" value="1"/>
</dbReference>
<name>A0A1G5SI64_9PROT</name>
<protein>
    <submittedName>
        <fullName evidence="2">CopG domain protein DNA-binding domain protein</fullName>
    </submittedName>
</protein>
<proteinExistence type="predicted"/>
<dbReference type="GO" id="GO:0006355">
    <property type="term" value="P:regulation of DNA-templated transcription"/>
    <property type="evidence" value="ECO:0007669"/>
    <property type="project" value="InterPro"/>
</dbReference>
<organism evidence="2 3">
    <name type="scientific">Nitrosomonas mobilis</name>
    <dbReference type="NCBI Taxonomy" id="51642"/>
    <lineage>
        <taxon>Bacteria</taxon>
        <taxon>Pseudomonadati</taxon>
        <taxon>Pseudomonadota</taxon>
        <taxon>Betaproteobacteria</taxon>
        <taxon>Nitrosomonadales</taxon>
        <taxon>Nitrosomonadaceae</taxon>
        <taxon>Nitrosomonas</taxon>
    </lineage>
</organism>
<accession>A0A1G5SI64</accession>
<evidence type="ECO:0000313" key="3">
    <source>
        <dbReference type="Proteomes" id="UP000198729"/>
    </source>
</evidence>
<evidence type="ECO:0000313" key="2">
    <source>
        <dbReference type="EMBL" id="SCZ86818.1"/>
    </source>
</evidence>
<keyword evidence="2" id="KW-0238">DNA-binding</keyword>
<dbReference type="AlphaFoldDB" id="A0A1G5SI64"/>
<dbReference type="STRING" id="51642.NSMM_800012"/>
<dbReference type="SUPFAM" id="SSF47598">
    <property type="entry name" value="Ribbon-helix-helix"/>
    <property type="match status" value="1"/>
</dbReference>
<keyword evidence="3" id="KW-1185">Reference proteome</keyword>
<gene>
    <name evidence="2" type="ORF">NSMM_800012</name>
</gene>
<dbReference type="Proteomes" id="UP000198729">
    <property type="component" value="Unassembled WGS sequence"/>
</dbReference>
<dbReference type="InterPro" id="IPR038733">
    <property type="entry name" value="Predicted_DNA_bind_prot_RHH"/>
</dbReference>
<dbReference type="OrthoDB" id="8548250at2"/>
<dbReference type="GO" id="GO:0003677">
    <property type="term" value="F:DNA binding"/>
    <property type="evidence" value="ECO:0007669"/>
    <property type="project" value="UniProtKB-KW"/>
</dbReference>
<reference evidence="2 3" key="1">
    <citation type="submission" date="2016-10" db="EMBL/GenBank/DDBJ databases">
        <authorList>
            <person name="de Groot N.N."/>
        </authorList>
    </citation>
    <scope>NUCLEOTIDE SEQUENCE [LARGE SCALE GENOMIC DNA]</scope>
    <source>
        <strain evidence="2">1</strain>
    </source>
</reference>
<dbReference type="CDD" id="cd21631">
    <property type="entry name" value="RHH_CopG_NikR-like"/>
    <property type="match status" value="1"/>
</dbReference>
<dbReference type="EMBL" id="FMWO01000092">
    <property type="protein sequence ID" value="SCZ86818.1"/>
    <property type="molecule type" value="Genomic_DNA"/>
</dbReference>
<feature type="domain" description="Predicted DNA-binding protein ribbon-helix-helix" evidence="1">
    <location>
        <begin position="9"/>
        <end position="47"/>
    </location>
</feature>
<dbReference type="InterPro" id="IPR010985">
    <property type="entry name" value="Ribbon_hlx_hlx"/>
</dbReference>
<evidence type="ECO:0000259" key="1">
    <source>
        <dbReference type="Pfam" id="PF12651"/>
    </source>
</evidence>